<dbReference type="Gene3D" id="3.40.1090.10">
    <property type="entry name" value="Cytosolic phospholipase A2 catalytic domain"/>
    <property type="match status" value="1"/>
</dbReference>
<proteinExistence type="inferred from homology"/>
<feature type="short sequence motif" description="GXGXXG" evidence="6">
    <location>
        <begin position="31"/>
        <end position="36"/>
    </location>
</feature>
<name>A0AAV2GEB3_9ROSI</name>
<evidence type="ECO:0000313" key="10">
    <source>
        <dbReference type="Proteomes" id="UP001497516"/>
    </source>
</evidence>
<organism evidence="9 10">
    <name type="scientific">Linum trigynum</name>
    <dbReference type="NCBI Taxonomy" id="586398"/>
    <lineage>
        <taxon>Eukaryota</taxon>
        <taxon>Viridiplantae</taxon>
        <taxon>Streptophyta</taxon>
        <taxon>Embryophyta</taxon>
        <taxon>Tracheophyta</taxon>
        <taxon>Spermatophyta</taxon>
        <taxon>Magnoliopsida</taxon>
        <taxon>eudicotyledons</taxon>
        <taxon>Gunneridae</taxon>
        <taxon>Pentapetalae</taxon>
        <taxon>rosids</taxon>
        <taxon>fabids</taxon>
        <taxon>Malpighiales</taxon>
        <taxon>Linaceae</taxon>
        <taxon>Linum</taxon>
    </lineage>
</organism>
<accession>A0AAV2GEB3</accession>
<evidence type="ECO:0000259" key="8">
    <source>
        <dbReference type="PROSITE" id="PS51635"/>
    </source>
</evidence>
<dbReference type="GO" id="GO:0004620">
    <property type="term" value="F:phospholipase activity"/>
    <property type="evidence" value="ECO:0007669"/>
    <property type="project" value="TreeGrafter"/>
</dbReference>
<dbReference type="InterPro" id="IPR016035">
    <property type="entry name" value="Acyl_Trfase/lysoPLipase"/>
</dbReference>
<dbReference type="GO" id="GO:0016042">
    <property type="term" value="P:lipid catabolic process"/>
    <property type="evidence" value="ECO:0007669"/>
    <property type="project" value="UniProtKB-UniRule"/>
</dbReference>
<keyword evidence="4 6" id="KW-0442">Lipid degradation</keyword>
<keyword evidence="5 6" id="KW-0443">Lipid metabolism</keyword>
<dbReference type="FunFam" id="3.40.1090.10:FF:000005">
    <property type="entry name" value="Patatin"/>
    <property type="match status" value="1"/>
</dbReference>
<dbReference type="InterPro" id="IPR002641">
    <property type="entry name" value="PNPLA_dom"/>
</dbReference>
<evidence type="ECO:0000256" key="2">
    <source>
        <dbReference type="ARBA" id="ARBA00022801"/>
    </source>
</evidence>
<feature type="domain" description="PNPLA" evidence="8">
    <location>
        <begin position="27"/>
        <end position="233"/>
    </location>
</feature>
<dbReference type="GO" id="GO:0006952">
    <property type="term" value="P:defense response"/>
    <property type="evidence" value="ECO:0007669"/>
    <property type="project" value="UniProtKB-KW"/>
</dbReference>
<comment type="function">
    <text evidence="7">Lipolytic acyl hydrolase (LAH).</text>
</comment>
<dbReference type="PANTHER" id="PTHR32176:SF118">
    <property type="entry name" value="PATATIN"/>
    <property type="match status" value="1"/>
</dbReference>
<protein>
    <recommendedName>
        <fullName evidence="7">Patatin</fullName>
        <ecNumber evidence="7">3.1.1.-</ecNumber>
    </recommendedName>
</protein>
<comment type="domain">
    <text evidence="7">The nitrogen atoms of the two glycine residues in the GGXR motif define the oxyanion hole, and stabilize the oxyanion that forms during the nucleophilic attack by the catalytic serine during substrate cleavage.</text>
</comment>
<feature type="short sequence motif" description="GXSXG" evidence="6">
    <location>
        <begin position="69"/>
        <end position="73"/>
    </location>
</feature>
<dbReference type="EC" id="3.1.1.-" evidence="7"/>
<evidence type="ECO:0000256" key="7">
    <source>
        <dbReference type="RuleBase" id="RU361262"/>
    </source>
</evidence>
<evidence type="ECO:0000256" key="5">
    <source>
        <dbReference type="ARBA" id="ARBA00023098"/>
    </source>
</evidence>
<evidence type="ECO:0000256" key="6">
    <source>
        <dbReference type="PROSITE-ProRule" id="PRU01161"/>
    </source>
</evidence>
<dbReference type="GO" id="GO:0047372">
    <property type="term" value="F:monoacylglycerol lipase activity"/>
    <property type="evidence" value="ECO:0007669"/>
    <property type="project" value="TreeGrafter"/>
</dbReference>
<dbReference type="PROSITE" id="PS51635">
    <property type="entry name" value="PNPLA"/>
    <property type="match status" value="1"/>
</dbReference>
<comment type="similarity">
    <text evidence="1 7">Belongs to the patatin family.</text>
</comment>
<sequence>MEKGTASSSGAESAAAATSYGKLATILSIDGGGIKGIIPGVMLAYLESKLQELDGEGARIADYFDVISGTSTGGLVATMLAAPNENKRPLFAAKEIVQFYLQHSPKIFPQNRSVFAWVLKLWKVLTGPQYDGKYLRKSIRKMLGSSKLHDSLTNLVIPTFDIKKLQPVIFSSYQVETLPTLDALLSDICISTAAPPTFFPVHYFKNQDSQGNVREFNLIDGGIAANNPTLVAITEVTKQIMKNPGGCSMKPMEYGRFLVISLGTGSNKTEEKYNAKTASKWGVISWLYHKGSSPLISCYSDAISDMVDYHNCVVFKALESEDNYLRIDDDKLQGDTVSADLATEENLKNLVKVGENLLKGPVTRKNLDTGRYEPVENGGTNEEALQRVAKLLSEERKYRLRSLPRNAA</sequence>
<dbReference type="Pfam" id="PF01734">
    <property type="entry name" value="Patatin"/>
    <property type="match status" value="1"/>
</dbReference>
<evidence type="ECO:0000313" key="9">
    <source>
        <dbReference type="EMBL" id="CAL1408692.1"/>
    </source>
</evidence>
<evidence type="ECO:0000256" key="4">
    <source>
        <dbReference type="ARBA" id="ARBA00022963"/>
    </source>
</evidence>
<evidence type="ECO:0000256" key="3">
    <source>
        <dbReference type="ARBA" id="ARBA00022821"/>
    </source>
</evidence>
<dbReference type="Proteomes" id="UP001497516">
    <property type="component" value="Chromosome 8"/>
</dbReference>
<keyword evidence="3" id="KW-0611">Plant defense</keyword>
<dbReference type="EMBL" id="OZ034821">
    <property type="protein sequence ID" value="CAL1408692.1"/>
    <property type="molecule type" value="Genomic_DNA"/>
</dbReference>
<gene>
    <name evidence="9" type="ORF">LTRI10_LOCUS48267</name>
</gene>
<dbReference type="AlphaFoldDB" id="A0AAV2GEB3"/>
<feature type="active site" description="Nucleophile" evidence="6">
    <location>
        <position position="71"/>
    </location>
</feature>
<keyword evidence="2 6" id="KW-0378">Hydrolase</keyword>
<keyword evidence="10" id="KW-1185">Reference proteome</keyword>
<feature type="active site" description="Proton acceptor" evidence="6">
    <location>
        <position position="220"/>
    </location>
</feature>
<evidence type="ECO:0000256" key="1">
    <source>
        <dbReference type="ARBA" id="ARBA00010240"/>
    </source>
</evidence>
<dbReference type="PANTHER" id="PTHR32176">
    <property type="entry name" value="XYLOSE ISOMERASE"/>
    <property type="match status" value="1"/>
</dbReference>
<dbReference type="SUPFAM" id="SSF52151">
    <property type="entry name" value="FabD/lysophospholipase-like"/>
    <property type="match status" value="1"/>
</dbReference>
<dbReference type="CDD" id="cd07214">
    <property type="entry name" value="Pat17_isozyme_like"/>
    <property type="match status" value="1"/>
</dbReference>
<reference evidence="9 10" key="1">
    <citation type="submission" date="2024-04" db="EMBL/GenBank/DDBJ databases">
        <authorList>
            <person name="Fracassetti M."/>
        </authorList>
    </citation>
    <scope>NUCLEOTIDE SEQUENCE [LARGE SCALE GENOMIC DNA]</scope>
</reference>
<feature type="short sequence motif" description="DGA/G" evidence="6">
    <location>
        <begin position="220"/>
        <end position="222"/>
    </location>
</feature>